<dbReference type="EMBL" id="WOCE01000001">
    <property type="protein sequence ID" value="KAE9620991.1"/>
    <property type="molecule type" value="Genomic_DNA"/>
</dbReference>
<keyword evidence="3" id="KW-1185">Reference proteome</keyword>
<dbReference type="AlphaFoldDB" id="A0A6A4R4S1"/>
<dbReference type="OrthoDB" id="10526157at2759"/>
<feature type="region of interest" description="Disordered" evidence="1">
    <location>
        <begin position="21"/>
        <end position="47"/>
    </location>
</feature>
<dbReference type="Proteomes" id="UP000447434">
    <property type="component" value="Chromosome 1"/>
</dbReference>
<comment type="caution">
    <text evidence="2">The sequence shown here is derived from an EMBL/GenBank/DDBJ whole genome shotgun (WGS) entry which is preliminary data.</text>
</comment>
<evidence type="ECO:0000256" key="1">
    <source>
        <dbReference type="SAM" id="MobiDB-lite"/>
    </source>
</evidence>
<evidence type="ECO:0000313" key="2">
    <source>
        <dbReference type="EMBL" id="KAE9620991.1"/>
    </source>
</evidence>
<reference evidence="3" key="1">
    <citation type="journal article" date="2020" name="Nat. Commun.">
        <title>Genome sequence of the cluster root forming white lupin.</title>
        <authorList>
            <person name="Hufnagel B."/>
            <person name="Marques A."/>
            <person name="Soriano A."/>
            <person name="Marques L."/>
            <person name="Divol F."/>
            <person name="Doumas P."/>
            <person name="Sallet E."/>
            <person name="Mancinotti D."/>
            <person name="Carrere S."/>
            <person name="Marande W."/>
            <person name="Arribat S."/>
            <person name="Keller J."/>
            <person name="Huneau C."/>
            <person name="Blein T."/>
            <person name="Aime D."/>
            <person name="Laguerre M."/>
            <person name="Taylor J."/>
            <person name="Schubert V."/>
            <person name="Nelson M."/>
            <person name="Geu-Flores F."/>
            <person name="Crespi M."/>
            <person name="Gallardo-Guerrero K."/>
            <person name="Delaux P.-M."/>
            <person name="Salse J."/>
            <person name="Berges H."/>
            <person name="Guyot R."/>
            <person name="Gouzy J."/>
            <person name="Peret B."/>
        </authorList>
    </citation>
    <scope>NUCLEOTIDE SEQUENCE [LARGE SCALE GENOMIC DNA]</scope>
    <source>
        <strain evidence="3">cv. Amiga</strain>
    </source>
</reference>
<proteinExistence type="predicted"/>
<organism evidence="2 3">
    <name type="scientific">Lupinus albus</name>
    <name type="common">White lupine</name>
    <name type="synonym">Lupinus termis</name>
    <dbReference type="NCBI Taxonomy" id="3870"/>
    <lineage>
        <taxon>Eukaryota</taxon>
        <taxon>Viridiplantae</taxon>
        <taxon>Streptophyta</taxon>
        <taxon>Embryophyta</taxon>
        <taxon>Tracheophyta</taxon>
        <taxon>Spermatophyta</taxon>
        <taxon>Magnoliopsida</taxon>
        <taxon>eudicotyledons</taxon>
        <taxon>Gunneridae</taxon>
        <taxon>Pentapetalae</taxon>
        <taxon>rosids</taxon>
        <taxon>fabids</taxon>
        <taxon>Fabales</taxon>
        <taxon>Fabaceae</taxon>
        <taxon>Papilionoideae</taxon>
        <taxon>50 kb inversion clade</taxon>
        <taxon>genistoids sensu lato</taxon>
        <taxon>core genistoids</taxon>
        <taxon>Genisteae</taxon>
        <taxon>Lupinus</taxon>
    </lineage>
</organism>
<accession>A0A6A4R4S1</accession>
<sequence length="85" mass="9393">MTVNNLPFTTPPKTVTLVDEENKTPKKMRTIPVPPTPLTMSVPVPTSPSMNLAMTPAPSSVSFRGDLVQETEYSFEERRLSFVLA</sequence>
<protein>
    <submittedName>
        <fullName evidence="2">Uncharacterized protein</fullName>
    </submittedName>
</protein>
<evidence type="ECO:0000313" key="3">
    <source>
        <dbReference type="Proteomes" id="UP000447434"/>
    </source>
</evidence>
<name>A0A6A4R4S1_LUPAL</name>
<gene>
    <name evidence="2" type="ORF">Lalb_Chr01g0008841</name>
</gene>